<dbReference type="Gene3D" id="1.20.1250.20">
    <property type="entry name" value="MFS general substrate transporter like domains"/>
    <property type="match status" value="1"/>
</dbReference>
<keyword evidence="4" id="KW-1185">Reference proteome</keyword>
<dbReference type="InterPro" id="IPR016024">
    <property type="entry name" value="ARM-type_fold"/>
</dbReference>
<dbReference type="SUPFAM" id="SSF51206">
    <property type="entry name" value="cAMP-binding domain-like"/>
    <property type="match status" value="1"/>
</dbReference>
<dbReference type="RefSeq" id="WP_168883539.1">
    <property type="nucleotide sequence ID" value="NZ_JABAIL010000005.1"/>
</dbReference>
<dbReference type="Proteomes" id="UP000585050">
    <property type="component" value="Unassembled WGS sequence"/>
</dbReference>
<dbReference type="SUPFAM" id="SSF103473">
    <property type="entry name" value="MFS general substrate transporter"/>
    <property type="match status" value="1"/>
</dbReference>
<dbReference type="InterPro" id="IPR000595">
    <property type="entry name" value="cNMP-bd_dom"/>
</dbReference>
<keyword evidence="1" id="KW-1133">Transmembrane helix</keyword>
<feature type="transmembrane region" description="Helical" evidence="1">
    <location>
        <begin position="379"/>
        <end position="400"/>
    </location>
</feature>
<keyword evidence="1" id="KW-0472">Membrane</keyword>
<dbReference type="InterPro" id="IPR014710">
    <property type="entry name" value="RmlC-like_jellyroll"/>
</dbReference>
<dbReference type="PANTHER" id="PTHR23011:SF28">
    <property type="entry name" value="CYCLIC NUCLEOTIDE-BINDING DOMAIN CONTAINING PROTEIN"/>
    <property type="match status" value="1"/>
</dbReference>
<comment type="caution">
    <text evidence="3">The sequence shown here is derived from an EMBL/GenBank/DDBJ whole genome shotgun (WGS) entry which is preliminary data.</text>
</comment>
<dbReference type="InterPro" id="IPR011989">
    <property type="entry name" value="ARM-like"/>
</dbReference>
<evidence type="ECO:0000313" key="3">
    <source>
        <dbReference type="EMBL" id="NLR92821.1"/>
    </source>
</evidence>
<dbReference type="PROSITE" id="PS50042">
    <property type="entry name" value="CNMP_BINDING_3"/>
    <property type="match status" value="1"/>
</dbReference>
<organism evidence="3 4">
    <name type="scientific">Flammeovirga agarivorans</name>
    <dbReference type="NCBI Taxonomy" id="2726742"/>
    <lineage>
        <taxon>Bacteria</taxon>
        <taxon>Pseudomonadati</taxon>
        <taxon>Bacteroidota</taxon>
        <taxon>Cytophagia</taxon>
        <taxon>Cytophagales</taxon>
        <taxon>Flammeovirgaceae</taxon>
        <taxon>Flammeovirga</taxon>
    </lineage>
</organism>
<evidence type="ECO:0000259" key="2">
    <source>
        <dbReference type="PROSITE" id="PS50042"/>
    </source>
</evidence>
<proteinExistence type="predicted"/>
<feature type="transmembrane region" description="Helical" evidence="1">
    <location>
        <begin position="279"/>
        <end position="302"/>
    </location>
</feature>
<dbReference type="SUPFAM" id="SSF48371">
    <property type="entry name" value="ARM repeat"/>
    <property type="match status" value="1"/>
</dbReference>
<evidence type="ECO:0000313" key="4">
    <source>
        <dbReference type="Proteomes" id="UP000585050"/>
    </source>
</evidence>
<sequence>MNIIASKIYYYLPKKSIFIKLFQILSKNNPAWLISFFVTEGTSISIVFSIAYYFLFKERAVDTLPFIFMFSGAGIMAVARIFAYLERRLRVEHLNAVYAVIKILLSINVWSLSLGEQDYWSIILLIMSLKGILFLEDCTYWTVSENTFVNSDDNNYFEKAKSIKIFSKLVGFIVVLIAYNLVGISTIAFGGIILSIISGWSLWRLLTSTYTSDQLNDYHKEITRPSRKFTPESFWFFGISNPYIFKMGLLSLCIACVWGIVEFFFMIDLRISVYSPSKGLSVLGLLLVIAYALTSIIQPYFSTRKLQDIGIKKLLLTPPLILLVITFITYLVLKLHPAEIPILLTLIAITFIFSRNIVFATVVPSLLRPIQRKHRGFTFGILRGFFGSGGLFLAGLFLWVLDADRPTEEGSFIVWLLMAILVFWWILAKLVSRDYRVIIRRAFLLRDMESYEIATHDKEVNRLLNSKLMSKMPEDIIYALEANTVINPKKNEAIVLHMLRHPDPAIRYFSIEFSEDIMTKKIQESIQRLAEHEEDPLVRKKAIMITCKLTPSFIKEVIDLIDHDDAEIRKGALYSLLSSTDAEMRDIALNFIKNTINSENIDHSLMALEVLAKVSPKESEDYILNALLGESSKKVKGAINITCIVKSPMHLPILISLLKDNKFNDAILRALINYGEDCLDIIENELFVNKRREETYLITLCKVMGKIPCAKTYEILWQLVEYPWPLMRMAAYNALKRLKYCPESKSDFDLLHKLLERFFSNYYWVCNAIYVLNHEKPIRQLLIKALEDELKLIEQQITIIQEFLIAGNEAKLYQGGGEQESYSDLNNIENMMISAETEKYLWKSLPASIYQKLMIVLGYYSLEIKMQKLGDYYSSNLVDPLSITLGIIRPFSYNRPLFNTWTKITALISVRDSVSPSLFKFIGQILNRDELRLIEPAAISLKRIHKYQDLNIEKTLDEMVSPEKKELIMGILSEGTKPLLELEKVILLKSTNLFREVPEHVLVDIASITHEIRVSRDTTIFRKGEESREMYIIYEGEVRLHDGNSTYANLINRDFFGDLSILDSSPRTLSAITTKDSVLLRIEQDDFLALMGYRRSLMVGIMKVLGQRIRKNEKASSFTKEKI</sequence>
<dbReference type="PANTHER" id="PTHR23011">
    <property type="entry name" value="CYCLIC NUCLEOTIDE-BINDING DOMAIN CONTAINING PROTEIN"/>
    <property type="match status" value="1"/>
</dbReference>
<dbReference type="Pfam" id="PF00027">
    <property type="entry name" value="cNMP_binding"/>
    <property type="match status" value="1"/>
</dbReference>
<protein>
    <submittedName>
        <fullName evidence="3">Cyclic nucleotide-binding domain-containing protein</fullName>
    </submittedName>
</protein>
<gene>
    <name evidence="3" type="ORF">HGP29_16510</name>
</gene>
<feature type="transmembrane region" description="Helical" evidence="1">
    <location>
        <begin position="412"/>
        <end position="431"/>
    </location>
</feature>
<feature type="domain" description="Cyclic nucleotide-binding" evidence="2">
    <location>
        <begin position="993"/>
        <end position="1092"/>
    </location>
</feature>
<dbReference type="SMART" id="SM00100">
    <property type="entry name" value="cNMP"/>
    <property type="match status" value="1"/>
</dbReference>
<dbReference type="InterPro" id="IPR036259">
    <property type="entry name" value="MFS_trans_sf"/>
</dbReference>
<name>A0A7X8XX18_9BACT</name>
<feature type="transmembrane region" description="Helical" evidence="1">
    <location>
        <begin position="314"/>
        <end position="333"/>
    </location>
</feature>
<dbReference type="Gene3D" id="2.60.120.10">
    <property type="entry name" value="Jelly Rolls"/>
    <property type="match status" value="1"/>
</dbReference>
<feature type="transmembrane region" description="Helical" evidence="1">
    <location>
        <begin position="345"/>
        <end position="367"/>
    </location>
</feature>
<feature type="transmembrane region" description="Helical" evidence="1">
    <location>
        <begin position="66"/>
        <end position="83"/>
    </location>
</feature>
<feature type="transmembrane region" description="Helical" evidence="1">
    <location>
        <begin position="31"/>
        <end position="54"/>
    </location>
</feature>
<reference evidence="3 4" key="1">
    <citation type="submission" date="2020-04" db="EMBL/GenBank/DDBJ databases">
        <title>Flammeovirga sp. SR4, a novel species isolated from seawater.</title>
        <authorList>
            <person name="Wang X."/>
        </authorList>
    </citation>
    <scope>NUCLEOTIDE SEQUENCE [LARGE SCALE GENOMIC DNA]</scope>
    <source>
        <strain evidence="3 4">SR4</strain>
    </source>
</reference>
<keyword evidence="1" id="KW-0812">Transmembrane</keyword>
<dbReference type="EMBL" id="JABAIL010000005">
    <property type="protein sequence ID" value="NLR92821.1"/>
    <property type="molecule type" value="Genomic_DNA"/>
</dbReference>
<accession>A0A7X8XX18</accession>
<dbReference type="AlphaFoldDB" id="A0A7X8XX18"/>
<feature type="transmembrane region" description="Helical" evidence="1">
    <location>
        <begin position="243"/>
        <end position="267"/>
    </location>
</feature>
<dbReference type="CDD" id="cd00038">
    <property type="entry name" value="CAP_ED"/>
    <property type="match status" value="1"/>
</dbReference>
<feature type="transmembrane region" description="Helical" evidence="1">
    <location>
        <begin position="163"/>
        <end position="181"/>
    </location>
</feature>
<evidence type="ECO:0000256" key="1">
    <source>
        <dbReference type="SAM" id="Phobius"/>
    </source>
</evidence>
<dbReference type="InterPro" id="IPR018490">
    <property type="entry name" value="cNMP-bd_dom_sf"/>
</dbReference>
<dbReference type="Gene3D" id="1.25.10.10">
    <property type="entry name" value="Leucine-rich Repeat Variant"/>
    <property type="match status" value="1"/>
</dbReference>